<evidence type="ECO:0000256" key="1">
    <source>
        <dbReference type="SAM" id="SignalP"/>
    </source>
</evidence>
<feature type="signal peptide" evidence="1">
    <location>
        <begin position="1"/>
        <end position="29"/>
    </location>
</feature>
<dbReference type="EMBL" id="OD001332">
    <property type="protein sequence ID" value="CAD7401492.1"/>
    <property type="molecule type" value="Genomic_DNA"/>
</dbReference>
<organism evidence="2">
    <name type="scientific">Timema poppense</name>
    <name type="common">Walking stick</name>
    <dbReference type="NCBI Taxonomy" id="170557"/>
    <lineage>
        <taxon>Eukaryota</taxon>
        <taxon>Metazoa</taxon>
        <taxon>Ecdysozoa</taxon>
        <taxon>Arthropoda</taxon>
        <taxon>Hexapoda</taxon>
        <taxon>Insecta</taxon>
        <taxon>Pterygota</taxon>
        <taxon>Neoptera</taxon>
        <taxon>Polyneoptera</taxon>
        <taxon>Phasmatodea</taxon>
        <taxon>Timematodea</taxon>
        <taxon>Timematoidea</taxon>
        <taxon>Timematidae</taxon>
        <taxon>Timema</taxon>
    </lineage>
</organism>
<sequence>MKKEMNKASLSIICFPALLLFLAARSCQRINNLTSIAHYMGVEGRSNEADNWGPHNRSLPSAPHLLRVDLARRE</sequence>
<accession>A0A7R9GXI0</accession>
<protein>
    <submittedName>
        <fullName evidence="2">Uncharacterized protein</fullName>
    </submittedName>
</protein>
<gene>
    <name evidence="2" type="ORF">TPSB3V08_LOCUS3124</name>
</gene>
<feature type="chain" id="PRO_5031051274" evidence="1">
    <location>
        <begin position="30"/>
        <end position="74"/>
    </location>
</feature>
<dbReference type="AlphaFoldDB" id="A0A7R9GXI0"/>
<reference evidence="2" key="1">
    <citation type="submission" date="2020-11" db="EMBL/GenBank/DDBJ databases">
        <authorList>
            <person name="Tran Van P."/>
        </authorList>
    </citation>
    <scope>NUCLEOTIDE SEQUENCE</scope>
</reference>
<keyword evidence="1" id="KW-0732">Signal</keyword>
<proteinExistence type="predicted"/>
<name>A0A7R9GXI0_TIMPO</name>
<evidence type="ECO:0000313" key="2">
    <source>
        <dbReference type="EMBL" id="CAD7401492.1"/>
    </source>
</evidence>